<accession>A0A0E9QJB6</accession>
<dbReference type="EMBL" id="GBXM01091975">
    <property type="protein sequence ID" value="JAH16602.1"/>
    <property type="molecule type" value="Transcribed_RNA"/>
</dbReference>
<protein>
    <submittedName>
        <fullName evidence="1">Uncharacterized protein</fullName>
    </submittedName>
</protein>
<reference evidence="1" key="1">
    <citation type="submission" date="2014-11" db="EMBL/GenBank/DDBJ databases">
        <authorList>
            <person name="Amaro Gonzalez C."/>
        </authorList>
    </citation>
    <scope>NUCLEOTIDE SEQUENCE</scope>
</reference>
<sequence length="40" mass="4504">MLAGNNFVIGLVFLSLCRDKGDRAWKTCLTTEKACTFRSH</sequence>
<proteinExistence type="predicted"/>
<dbReference type="AlphaFoldDB" id="A0A0E9QJB6"/>
<organism evidence="1">
    <name type="scientific">Anguilla anguilla</name>
    <name type="common">European freshwater eel</name>
    <name type="synonym">Muraena anguilla</name>
    <dbReference type="NCBI Taxonomy" id="7936"/>
    <lineage>
        <taxon>Eukaryota</taxon>
        <taxon>Metazoa</taxon>
        <taxon>Chordata</taxon>
        <taxon>Craniata</taxon>
        <taxon>Vertebrata</taxon>
        <taxon>Euteleostomi</taxon>
        <taxon>Actinopterygii</taxon>
        <taxon>Neopterygii</taxon>
        <taxon>Teleostei</taxon>
        <taxon>Anguilliformes</taxon>
        <taxon>Anguillidae</taxon>
        <taxon>Anguilla</taxon>
    </lineage>
</organism>
<reference evidence="1" key="2">
    <citation type="journal article" date="2015" name="Fish Shellfish Immunol.">
        <title>Early steps in the European eel (Anguilla anguilla)-Vibrio vulnificus interaction in the gills: Role of the RtxA13 toxin.</title>
        <authorList>
            <person name="Callol A."/>
            <person name="Pajuelo D."/>
            <person name="Ebbesson L."/>
            <person name="Teles M."/>
            <person name="MacKenzie S."/>
            <person name="Amaro C."/>
        </authorList>
    </citation>
    <scope>NUCLEOTIDE SEQUENCE</scope>
</reference>
<evidence type="ECO:0000313" key="1">
    <source>
        <dbReference type="EMBL" id="JAH16602.1"/>
    </source>
</evidence>
<name>A0A0E9QJB6_ANGAN</name>